<keyword evidence="8 9" id="KW-0472">Membrane</keyword>
<evidence type="ECO:0000259" key="10">
    <source>
        <dbReference type="PROSITE" id="PS50928"/>
    </source>
</evidence>
<keyword evidence="5 9" id="KW-0812">Transmembrane</keyword>
<evidence type="ECO:0000256" key="2">
    <source>
        <dbReference type="ARBA" id="ARBA00010072"/>
    </source>
</evidence>
<keyword evidence="3" id="KW-0813">Transport</keyword>
<feature type="domain" description="ABC transmembrane type-1" evidence="10">
    <location>
        <begin position="74"/>
        <end position="262"/>
    </location>
</feature>
<dbReference type="SUPFAM" id="SSF161098">
    <property type="entry name" value="MetI-like"/>
    <property type="match status" value="1"/>
</dbReference>
<dbReference type="EMBL" id="LNQE01000073">
    <property type="protein sequence ID" value="KUG29520.1"/>
    <property type="molecule type" value="Genomic_DNA"/>
</dbReference>
<evidence type="ECO:0000256" key="9">
    <source>
        <dbReference type="SAM" id="Phobius"/>
    </source>
</evidence>
<evidence type="ECO:0000256" key="1">
    <source>
        <dbReference type="ARBA" id="ARBA00004651"/>
    </source>
</evidence>
<feature type="transmembrane region" description="Helical" evidence="9">
    <location>
        <begin position="74"/>
        <end position="98"/>
    </location>
</feature>
<gene>
    <name evidence="11" type="ORF">ASZ90_000591</name>
</gene>
<dbReference type="PANTHER" id="PTHR30614">
    <property type="entry name" value="MEMBRANE COMPONENT OF AMINO ACID ABC TRANSPORTER"/>
    <property type="match status" value="1"/>
</dbReference>
<dbReference type="PROSITE" id="PS50928">
    <property type="entry name" value="ABC_TM1"/>
    <property type="match status" value="1"/>
</dbReference>
<accession>A0A0W8G8R2</accession>
<comment type="similarity">
    <text evidence="2">Belongs to the binding-protein-dependent transport system permease family. HisMQ subfamily.</text>
</comment>
<evidence type="ECO:0000256" key="7">
    <source>
        <dbReference type="ARBA" id="ARBA00022989"/>
    </source>
</evidence>
<evidence type="ECO:0000256" key="4">
    <source>
        <dbReference type="ARBA" id="ARBA00022475"/>
    </source>
</evidence>
<protein>
    <submittedName>
        <fullName evidence="11">Putative amino acid abc transporter, permease protein</fullName>
    </submittedName>
</protein>
<keyword evidence="4" id="KW-1003">Cell membrane</keyword>
<sequence>MRPGGAPAGPPGQAAGFPWWLRLARRLVRVPRLVARIVLLTAFAAILYAVLSGIRYHWDWGVVWAYREIYLYGLYTTMAVSAGAMALGLVLGVSAGLASVSRGVWLSELAALYVGAFRGTPLLVQVLIFYFCVGVVVRLDSPYVIGAVTLAFFSGAYISEMVRAGIESVDRGQWEAAAGTGLSHAQTLKHVILPQALRRMVPPVTGQFVSLIKDSSLLSIIAVRELTKAAEVVNAATYRTFETYLPLAVLYLVLTWPLSRLTRRLERGIHPHMADGRRR</sequence>
<feature type="transmembrane region" description="Helical" evidence="9">
    <location>
        <begin position="110"/>
        <end position="137"/>
    </location>
</feature>
<keyword evidence="6" id="KW-0029">Amino-acid transport</keyword>
<evidence type="ECO:0000313" key="11">
    <source>
        <dbReference type="EMBL" id="KUG29520.1"/>
    </source>
</evidence>
<dbReference type="Gene3D" id="1.10.3720.10">
    <property type="entry name" value="MetI-like"/>
    <property type="match status" value="1"/>
</dbReference>
<dbReference type="PANTHER" id="PTHR30614:SF20">
    <property type="entry name" value="GLUTAMINE TRANSPORT SYSTEM PERMEASE PROTEIN GLNP"/>
    <property type="match status" value="1"/>
</dbReference>
<proteinExistence type="inferred from homology"/>
<feature type="transmembrane region" description="Helical" evidence="9">
    <location>
        <begin position="33"/>
        <end position="54"/>
    </location>
</feature>
<reference evidence="11" key="1">
    <citation type="journal article" date="2015" name="Proc. Natl. Acad. Sci. U.S.A.">
        <title>Networks of energetic and metabolic interactions define dynamics in microbial communities.</title>
        <authorList>
            <person name="Embree M."/>
            <person name="Liu J.K."/>
            <person name="Al-Bassam M.M."/>
            <person name="Zengler K."/>
        </authorList>
    </citation>
    <scope>NUCLEOTIDE SEQUENCE</scope>
</reference>
<dbReference type="InterPro" id="IPR035906">
    <property type="entry name" value="MetI-like_sf"/>
</dbReference>
<keyword evidence="7 9" id="KW-1133">Transmembrane helix</keyword>
<comment type="caution">
    <text evidence="11">The sequence shown here is derived from an EMBL/GenBank/DDBJ whole genome shotgun (WGS) entry which is preliminary data.</text>
</comment>
<feature type="transmembrane region" description="Helical" evidence="9">
    <location>
        <begin position="143"/>
        <end position="162"/>
    </location>
</feature>
<dbReference type="GO" id="GO:0022857">
    <property type="term" value="F:transmembrane transporter activity"/>
    <property type="evidence" value="ECO:0007669"/>
    <property type="project" value="InterPro"/>
</dbReference>
<organism evidence="11">
    <name type="scientific">hydrocarbon metagenome</name>
    <dbReference type="NCBI Taxonomy" id="938273"/>
    <lineage>
        <taxon>unclassified sequences</taxon>
        <taxon>metagenomes</taxon>
        <taxon>ecological metagenomes</taxon>
    </lineage>
</organism>
<dbReference type="CDD" id="cd06261">
    <property type="entry name" value="TM_PBP2"/>
    <property type="match status" value="1"/>
</dbReference>
<dbReference type="AlphaFoldDB" id="A0A0W8G8R2"/>
<dbReference type="GO" id="GO:0043190">
    <property type="term" value="C:ATP-binding cassette (ABC) transporter complex"/>
    <property type="evidence" value="ECO:0007669"/>
    <property type="project" value="InterPro"/>
</dbReference>
<comment type="subcellular location">
    <subcellularLocation>
        <location evidence="1">Cell membrane</location>
        <topology evidence="1">Multi-pass membrane protein</topology>
    </subcellularLocation>
</comment>
<dbReference type="InterPro" id="IPR043429">
    <property type="entry name" value="ArtM/GltK/GlnP/TcyL/YhdX-like"/>
</dbReference>
<dbReference type="Pfam" id="PF00528">
    <property type="entry name" value="BPD_transp_1"/>
    <property type="match status" value="1"/>
</dbReference>
<evidence type="ECO:0000256" key="6">
    <source>
        <dbReference type="ARBA" id="ARBA00022970"/>
    </source>
</evidence>
<evidence type="ECO:0000256" key="5">
    <source>
        <dbReference type="ARBA" id="ARBA00022692"/>
    </source>
</evidence>
<evidence type="ECO:0000256" key="8">
    <source>
        <dbReference type="ARBA" id="ARBA00023136"/>
    </source>
</evidence>
<dbReference type="InterPro" id="IPR000515">
    <property type="entry name" value="MetI-like"/>
</dbReference>
<name>A0A0W8G8R2_9ZZZZ</name>
<dbReference type="GO" id="GO:0006865">
    <property type="term" value="P:amino acid transport"/>
    <property type="evidence" value="ECO:0007669"/>
    <property type="project" value="UniProtKB-KW"/>
</dbReference>
<dbReference type="InterPro" id="IPR010065">
    <property type="entry name" value="AA_ABC_transptr_permease_3TM"/>
</dbReference>
<dbReference type="NCBIfam" id="TIGR01726">
    <property type="entry name" value="HEQRo_perm_3TM"/>
    <property type="match status" value="1"/>
</dbReference>
<dbReference type="FunFam" id="1.10.3720.10:FF:000033">
    <property type="entry name" value="Polar amino acid ABC transporter permease"/>
    <property type="match status" value="1"/>
</dbReference>
<evidence type="ECO:0000256" key="3">
    <source>
        <dbReference type="ARBA" id="ARBA00022448"/>
    </source>
</evidence>